<dbReference type="Proteomes" id="UP000467700">
    <property type="component" value="Unassembled WGS sequence"/>
</dbReference>
<protein>
    <submittedName>
        <fullName evidence="1">Uncharacterized protein</fullName>
    </submittedName>
</protein>
<keyword evidence="2" id="KW-1185">Reference proteome</keyword>
<proteinExistence type="predicted"/>
<gene>
    <name evidence="1" type="ORF">AAE3_LOCUS1696</name>
</gene>
<comment type="caution">
    <text evidence="1">The sequence shown here is derived from an EMBL/GenBank/DDBJ whole genome shotgun (WGS) entry which is preliminary data.</text>
</comment>
<dbReference type="OrthoDB" id="10545416at2759"/>
<accession>A0A8S0W6Q5</accession>
<reference evidence="1 2" key="1">
    <citation type="submission" date="2020-01" db="EMBL/GenBank/DDBJ databases">
        <authorList>
            <person name="Gupta K D."/>
        </authorList>
    </citation>
    <scope>NUCLEOTIDE SEQUENCE [LARGE SCALE GENOMIC DNA]</scope>
</reference>
<name>A0A8S0W6Q5_CYCAE</name>
<evidence type="ECO:0000313" key="2">
    <source>
        <dbReference type="Proteomes" id="UP000467700"/>
    </source>
</evidence>
<evidence type="ECO:0000313" key="1">
    <source>
        <dbReference type="EMBL" id="CAA7259386.1"/>
    </source>
</evidence>
<sequence>MSLTYPNYASTRPGLTYCQTILLSTGGRAPIPPPQPAVSATVPAGVRQPSLAKTKGQQPRCDNASTTGYLQLLATHLKEIGFSAHRPSVSQQVRSACVEHAATSLNVRSSNSRSFAAATPIIADESASAPPTSVGKHTLNPAPHSRPDFGAVPRALGTAPPANPLPAMKAYPDGMSGYLDYGIPVTRKKQEEMKSMAVGIPDYHGSCTVPAGEVSENASLSQEPMVALRELEDVMAELDGEAMKDVAFEMYRMLAEGQGAMSSVQ</sequence>
<organism evidence="1 2">
    <name type="scientific">Cyclocybe aegerita</name>
    <name type="common">Black poplar mushroom</name>
    <name type="synonym">Agrocybe aegerita</name>
    <dbReference type="NCBI Taxonomy" id="1973307"/>
    <lineage>
        <taxon>Eukaryota</taxon>
        <taxon>Fungi</taxon>
        <taxon>Dikarya</taxon>
        <taxon>Basidiomycota</taxon>
        <taxon>Agaricomycotina</taxon>
        <taxon>Agaricomycetes</taxon>
        <taxon>Agaricomycetidae</taxon>
        <taxon>Agaricales</taxon>
        <taxon>Agaricineae</taxon>
        <taxon>Bolbitiaceae</taxon>
        <taxon>Cyclocybe</taxon>
    </lineage>
</organism>
<dbReference type="EMBL" id="CACVBS010000024">
    <property type="protein sequence ID" value="CAA7259386.1"/>
    <property type="molecule type" value="Genomic_DNA"/>
</dbReference>
<dbReference type="AlphaFoldDB" id="A0A8S0W6Q5"/>